<accession>A0A399JE48</accession>
<name>A0A399JE48_9MICC</name>
<dbReference type="AlphaFoldDB" id="A0A399JE48"/>
<reference evidence="1 2" key="1">
    <citation type="submission" date="2018-07" db="EMBL/GenBank/DDBJ databases">
        <title>Arthrobacter sp. nov., isolated from raw cow's milk with high bacterial count.</title>
        <authorList>
            <person name="Hahne J."/>
            <person name="Isele D."/>
            <person name="Lipski A."/>
        </authorList>
    </citation>
    <scope>NUCLEOTIDE SEQUENCE [LARGE SCALE GENOMIC DNA]</scope>
    <source>
        <strain evidence="1 2">JZ R-35</strain>
    </source>
</reference>
<keyword evidence="2" id="KW-1185">Reference proteome</keyword>
<proteinExistence type="predicted"/>
<evidence type="ECO:0000313" key="2">
    <source>
        <dbReference type="Proteomes" id="UP000265419"/>
    </source>
</evidence>
<comment type="caution">
    <text evidence="1">The sequence shown here is derived from an EMBL/GenBank/DDBJ whole genome shotgun (WGS) entry which is preliminary data.</text>
</comment>
<dbReference type="RefSeq" id="WP_119423651.1">
    <property type="nucleotide sequence ID" value="NZ_QQXK01000004.1"/>
</dbReference>
<dbReference type="Proteomes" id="UP000265419">
    <property type="component" value="Unassembled WGS sequence"/>
</dbReference>
<sequence>MLRLDARTAVSAGLPASEFDSLAAVLCGESLLVDDGLEDGIPLQRISADGTSTALRSPVRAAALYSVPVCSPDGDTVVYSLPYSLDHPLAHFVVARYPRS</sequence>
<dbReference type="EMBL" id="QQXK01000004">
    <property type="protein sequence ID" value="RII43280.1"/>
    <property type="molecule type" value="Genomic_DNA"/>
</dbReference>
<protein>
    <submittedName>
        <fullName evidence="1">Uncharacterized protein</fullName>
    </submittedName>
</protein>
<organism evidence="1 2">
    <name type="scientific">Galactobacter valiniphilus</name>
    <dbReference type="NCBI Taxonomy" id="2676122"/>
    <lineage>
        <taxon>Bacteria</taxon>
        <taxon>Bacillati</taxon>
        <taxon>Actinomycetota</taxon>
        <taxon>Actinomycetes</taxon>
        <taxon>Micrococcales</taxon>
        <taxon>Micrococcaceae</taxon>
        <taxon>Galactobacter</taxon>
    </lineage>
</organism>
<evidence type="ECO:0000313" key="1">
    <source>
        <dbReference type="EMBL" id="RII43280.1"/>
    </source>
</evidence>
<gene>
    <name evidence="1" type="ORF">DWB68_02970</name>
</gene>